<dbReference type="KEGG" id="lpk:LACPI_1477"/>
<dbReference type="Pfam" id="PF07690">
    <property type="entry name" value="MFS_1"/>
    <property type="match status" value="1"/>
</dbReference>
<feature type="transmembrane region" description="Helical" evidence="7">
    <location>
        <begin position="126"/>
        <end position="147"/>
    </location>
</feature>
<comment type="subcellular location">
    <subcellularLocation>
        <location evidence="1">Cell membrane</location>
        <topology evidence="1">Multi-pass membrane protein</topology>
    </subcellularLocation>
</comment>
<sequence>MKKISILWLSFFPLLAGAALSPSLSEISQTFPTVSNLWLKSLITIPSICVVLGQVVQPKLSRKITAKTQVLGGLFLYALGALPYIWPSFPIIILSRILLGIGLSLLVPHTIGLIQANFEGKIQKKLLGYASALNNFGTVVAVIYAGLVSNKDWRLVFLIYLLAIISLVTIYLFLPNDKQEVTSPKQATNEKVPYNVVRIWLKMFLLTVIYFTIPTNLAFYMHDHFQQQGTLIIGILMAITSLFGVISGMIFSYFPGRKNSQVQELILIGLFLISMCLLSFTQTLPLFILGLLFSGWGLGWGLPCFNHQLISTLTHPSSATLGIGQAMIFLGQFVSPFLIAFMSNLSHQDNPFLMSLILLGVLLGIAMLDFSKNQPTMDR</sequence>
<feature type="transmembrane region" description="Helical" evidence="7">
    <location>
        <begin position="231"/>
        <end position="253"/>
    </location>
</feature>
<feature type="transmembrane region" description="Helical" evidence="7">
    <location>
        <begin position="92"/>
        <end position="114"/>
    </location>
</feature>
<dbReference type="SUPFAM" id="SSF103473">
    <property type="entry name" value="MFS general substrate transporter"/>
    <property type="match status" value="1"/>
</dbReference>
<dbReference type="GO" id="GO:0005886">
    <property type="term" value="C:plasma membrane"/>
    <property type="evidence" value="ECO:0007669"/>
    <property type="project" value="UniProtKB-SubCell"/>
</dbReference>
<dbReference type="RefSeq" id="WP_047915764.1">
    <property type="nucleotide sequence ID" value="NZ_LN774769.1"/>
</dbReference>
<evidence type="ECO:0000256" key="3">
    <source>
        <dbReference type="ARBA" id="ARBA00022475"/>
    </source>
</evidence>
<feature type="chain" id="PRO_5002303098" evidence="8">
    <location>
        <begin position="19"/>
        <end position="379"/>
    </location>
</feature>
<dbReference type="InterPro" id="IPR011701">
    <property type="entry name" value="MFS"/>
</dbReference>
<dbReference type="EMBL" id="LN774769">
    <property type="protein sequence ID" value="CEN28677.1"/>
    <property type="molecule type" value="Genomic_DNA"/>
</dbReference>
<dbReference type="HOGENOM" id="CLU_001265_10_4_9"/>
<keyword evidence="4 7" id="KW-0812">Transmembrane</keyword>
<organism evidence="10 11">
    <name type="scientific">Pseudolactococcus piscium MKFS47</name>
    <dbReference type="NCBI Taxonomy" id="297352"/>
    <lineage>
        <taxon>Bacteria</taxon>
        <taxon>Bacillati</taxon>
        <taxon>Bacillota</taxon>
        <taxon>Bacilli</taxon>
        <taxon>Lactobacillales</taxon>
        <taxon>Streptococcaceae</taxon>
        <taxon>Pseudolactococcus</taxon>
    </lineage>
</organism>
<dbReference type="Gene3D" id="1.20.1250.20">
    <property type="entry name" value="MFS general substrate transporter like domains"/>
    <property type="match status" value="1"/>
</dbReference>
<keyword evidence="5 7" id="KW-1133">Transmembrane helix</keyword>
<dbReference type="Proteomes" id="UP000033166">
    <property type="component" value="Chromosome I"/>
</dbReference>
<feature type="signal peptide" evidence="8">
    <location>
        <begin position="1"/>
        <end position="18"/>
    </location>
</feature>
<dbReference type="STRING" id="1364.LP2241_30501"/>
<evidence type="ECO:0000256" key="7">
    <source>
        <dbReference type="SAM" id="Phobius"/>
    </source>
</evidence>
<evidence type="ECO:0000256" key="1">
    <source>
        <dbReference type="ARBA" id="ARBA00004651"/>
    </source>
</evidence>
<feature type="transmembrane region" description="Helical" evidence="7">
    <location>
        <begin position="265"/>
        <end position="281"/>
    </location>
</feature>
<feature type="transmembrane region" description="Helical" evidence="7">
    <location>
        <begin position="352"/>
        <end position="370"/>
    </location>
</feature>
<feature type="transmembrane region" description="Helical" evidence="7">
    <location>
        <begin position="326"/>
        <end position="346"/>
    </location>
</feature>
<dbReference type="InterPro" id="IPR050189">
    <property type="entry name" value="MFS_Efflux_Transporters"/>
</dbReference>
<keyword evidence="6 7" id="KW-0472">Membrane</keyword>
<gene>
    <name evidence="10" type="ORF">LACPI_1477</name>
</gene>
<feature type="domain" description="Major facilitator superfamily (MFS) profile" evidence="9">
    <location>
        <begin position="1"/>
        <end position="372"/>
    </location>
</feature>
<evidence type="ECO:0000256" key="6">
    <source>
        <dbReference type="ARBA" id="ARBA00023136"/>
    </source>
</evidence>
<dbReference type="InterPro" id="IPR036259">
    <property type="entry name" value="MFS_trans_sf"/>
</dbReference>
<protein>
    <submittedName>
        <fullName evidence="10">Major facilitator superfamily transporter, efflux protein</fullName>
    </submittedName>
</protein>
<evidence type="ECO:0000256" key="5">
    <source>
        <dbReference type="ARBA" id="ARBA00022989"/>
    </source>
</evidence>
<dbReference type="PROSITE" id="PS50850">
    <property type="entry name" value="MFS"/>
    <property type="match status" value="1"/>
</dbReference>
<accession>A0A0D6DY33</accession>
<evidence type="ECO:0000256" key="2">
    <source>
        <dbReference type="ARBA" id="ARBA00022448"/>
    </source>
</evidence>
<evidence type="ECO:0000259" key="9">
    <source>
        <dbReference type="PROSITE" id="PS50850"/>
    </source>
</evidence>
<reference evidence="11" key="1">
    <citation type="submission" date="2015-01" db="EMBL/GenBank/DDBJ databases">
        <authorList>
            <person name="Andreevskaya M."/>
        </authorList>
    </citation>
    <scope>NUCLEOTIDE SEQUENCE [LARGE SCALE GENOMIC DNA]</scope>
    <source>
        <strain evidence="11">MKFS47</strain>
    </source>
</reference>
<proteinExistence type="predicted"/>
<feature type="transmembrane region" description="Helical" evidence="7">
    <location>
        <begin position="37"/>
        <end position="56"/>
    </location>
</feature>
<keyword evidence="8" id="KW-0732">Signal</keyword>
<evidence type="ECO:0000313" key="10">
    <source>
        <dbReference type="EMBL" id="CEN28677.1"/>
    </source>
</evidence>
<name>A0A0D6DY33_9LACT</name>
<feature type="transmembrane region" description="Helical" evidence="7">
    <location>
        <begin position="195"/>
        <end position="219"/>
    </location>
</feature>
<dbReference type="InterPro" id="IPR020846">
    <property type="entry name" value="MFS_dom"/>
</dbReference>
<keyword evidence="3" id="KW-1003">Cell membrane</keyword>
<dbReference type="PANTHER" id="PTHR43124:SF3">
    <property type="entry name" value="CHLORAMPHENICOL EFFLUX PUMP RV0191"/>
    <property type="match status" value="1"/>
</dbReference>
<feature type="transmembrane region" description="Helical" evidence="7">
    <location>
        <begin position="68"/>
        <end position="86"/>
    </location>
</feature>
<keyword evidence="2" id="KW-0813">Transport</keyword>
<dbReference type="PANTHER" id="PTHR43124">
    <property type="entry name" value="PURINE EFFLUX PUMP PBUE"/>
    <property type="match status" value="1"/>
</dbReference>
<feature type="transmembrane region" description="Helical" evidence="7">
    <location>
        <begin position="153"/>
        <end position="174"/>
    </location>
</feature>
<evidence type="ECO:0000256" key="4">
    <source>
        <dbReference type="ARBA" id="ARBA00022692"/>
    </source>
</evidence>
<evidence type="ECO:0000256" key="8">
    <source>
        <dbReference type="SAM" id="SignalP"/>
    </source>
</evidence>
<dbReference type="GO" id="GO:0022857">
    <property type="term" value="F:transmembrane transporter activity"/>
    <property type="evidence" value="ECO:0007669"/>
    <property type="project" value="InterPro"/>
</dbReference>
<dbReference type="AlphaFoldDB" id="A0A0D6DY33"/>
<evidence type="ECO:0000313" key="11">
    <source>
        <dbReference type="Proteomes" id="UP000033166"/>
    </source>
</evidence>